<dbReference type="SMART" id="SM00388">
    <property type="entry name" value="HisKA"/>
    <property type="match status" value="1"/>
</dbReference>
<evidence type="ECO:0000259" key="6">
    <source>
        <dbReference type="PROSITE" id="PS50109"/>
    </source>
</evidence>
<dbReference type="InterPro" id="IPR003594">
    <property type="entry name" value="HATPase_dom"/>
</dbReference>
<gene>
    <name evidence="8" type="ORF">DCP75_16530</name>
</gene>
<dbReference type="SUPFAM" id="SSF55874">
    <property type="entry name" value="ATPase domain of HSP90 chaperone/DNA topoisomerase II/histidine kinase"/>
    <property type="match status" value="1"/>
</dbReference>
<dbReference type="Pfam" id="PF00072">
    <property type="entry name" value="Response_reg"/>
    <property type="match status" value="1"/>
</dbReference>
<dbReference type="CDD" id="cd16922">
    <property type="entry name" value="HATPase_EvgS-ArcB-TorS-like"/>
    <property type="match status" value="1"/>
</dbReference>
<dbReference type="InterPro" id="IPR036097">
    <property type="entry name" value="HisK_dim/P_sf"/>
</dbReference>
<dbReference type="SUPFAM" id="SSF52172">
    <property type="entry name" value="CheY-like"/>
    <property type="match status" value="1"/>
</dbReference>
<comment type="caution">
    <text evidence="8">The sequence shown here is derived from an EMBL/GenBank/DDBJ whole genome shotgun (WGS) entry which is preliminary data.</text>
</comment>
<dbReference type="FunFam" id="3.30.565.10:FF:000010">
    <property type="entry name" value="Sensor histidine kinase RcsC"/>
    <property type="match status" value="1"/>
</dbReference>
<name>A0A3C1KRG1_9GAMM</name>
<evidence type="ECO:0000256" key="2">
    <source>
        <dbReference type="ARBA" id="ARBA00012438"/>
    </source>
</evidence>
<dbReference type="InterPro" id="IPR035965">
    <property type="entry name" value="PAS-like_dom_sf"/>
</dbReference>
<dbReference type="PROSITE" id="PS50110">
    <property type="entry name" value="RESPONSE_REGULATORY"/>
    <property type="match status" value="1"/>
</dbReference>
<dbReference type="GO" id="GO:0000155">
    <property type="term" value="F:phosphorelay sensor kinase activity"/>
    <property type="evidence" value="ECO:0007669"/>
    <property type="project" value="InterPro"/>
</dbReference>
<evidence type="ECO:0000256" key="4">
    <source>
        <dbReference type="ARBA" id="ARBA00023012"/>
    </source>
</evidence>
<sequence>MPATRAIFEALTASQLGAMRWRRGVGAIALNRGLCAALELPAGTNALSAANFESMLYEEDRARVIRSFNHYIEQGLQETVEIPLRARTTQGGIRKFQCVLSIVTDEGQPQDDVMIILRDMTEAEIARTETLQKSELERLIISISIKLLEAPIELIDATITEALSDTSKYVGADRAYRFTYDWERESCCNTHEWCAPGVEPQIDLLQDISTRDLHLWTSNHRSRLPFIVSAVLSRAPGDALRAILEPQGIQSLATFPELLGDDCIGFIGFDSVNSARHYSDVEIMLLELLADLITHTEQRRRREQELLDTLASLKESRNSALTMATVASSANEAKSRFVATMSHEIRTPLHVILGMTELLKGTVLDENQRSLLDALESSGRNLAELIGDILEVSRIESGNLALEPVPFSLPDLSGPVEKVLRPLADRKRIRLDFQLTTGLPCRFYSDAIKIRQVIQNLVANAIKFTETGSVEVQLSVTQPYQSAAHDDWQLRICVEDTGIGMPEDVLAHLHEPFYQASAAGPARAGGTGLGLAIVYNLVSAMGGSVAVESTLAAGSKFEVSLPLQPFDDAEATDKHCQTGGPVNAHVEADQYANRINGKRILLAEDNLMNQRLVQTHLNGYSCELEFAETGEEAVALVEQRDFDLILMDCQMPIMNGFEATRQIRANLRQQHRPQPAVLAVTANSVQGDREKCLAFGMDAMLSKPFSRQELIATVAQWVERAA</sequence>
<dbReference type="STRING" id="1121937.GCA_000423125_01090"/>
<dbReference type="SMART" id="SM00387">
    <property type="entry name" value="HATPase_c"/>
    <property type="match status" value="1"/>
</dbReference>
<dbReference type="InterPro" id="IPR036890">
    <property type="entry name" value="HATPase_C_sf"/>
</dbReference>
<dbReference type="EMBL" id="DMND01000221">
    <property type="protein sequence ID" value="HAN29292.1"/>
    <property type="molecule type" value="Genomic_DNA"/>
</dbReference>
<keyword evidence="4" id="KW-0902">Two-component regulatory system</keyword>
<dbReference type="Gene3D" id="3.40.50.2300">
    <property type="match status" value="1"/>
</dbReference>
<dbReference type="Proteomes" id="UP000259273">
    <property type="component" value="Unassembled WGS sequence"/>
</dbReference>
<dbReference type="Gene3D" id="3.30.450.20">
    <property type="entry name" value="PAS domain"/>
    <property type="match status" value="1"/>
</dbReference>
<evidence type="ECO:0000256" key="1">
    <source>
        <dbReference type="ARBA" id="ARBA00000085"/>
    </source>
</evidence>
<dbReference type="InterPro" id="IPR001789">
    <property type="entry name" value="Sig_transdc_resp-reg_receiver"/>
</dbReference>
<dbReference type="InterPro" id="IPR029016">
    <property type="entry name" value="GAF-like_dom_sf"/>
</dbReference>
<dbReference type="InterPro" id="IPR003661">
    <property type="entry name" value="HisK_dim/P_dom"/>
</dbReference>
<dbReference type="PANTHER" id="PTHR45339:SF1">
    <property type="entry name" value="HYBRID SIGNAL TRANSDUCTION HISTIDINE KINASE J"/>
    <property type="match status" value="1"/>
</dbReference>
<reference evidence="8 9" key="1">
    <citation type="journal article" date="2018" name="Nat. Biotechnol.">
        <title>A standardized bacterial taxonomy based on genome phylogeny substantially revises the tree of life.</title>
        <authorList>
            <person name="Parks D.H."/>
            <person name="Chuvochina M."/>
            <person name="Waite D.W."/>
            <person name="Rinke C."/>
            <person name="Skarshewski A."/>
            <person name="Chaumeil P.A."/>
            <person name="Hugenholtz P."/>
        </authorList>
    </citation>
    <scope>NUCLEOTIDE SEQUENCE [LARGE SCALE GENOMIC DNA]</scope>
    <source>
        <strain evidence="8">UBA9158</strain>
    </source>
</reference>
<dbReference type="CDD" id="cd00082">
    <property type="entry name" value="HisKA"/>
    <property type="match status" value="1"/>
</dbReference>
<dbReference type="Gene3D" id="3.30.565.10">
    <property type="entry name" value="Histidine kinase-like ATPase, C-terminal domain"/>
    <property type="match status" value="1"/>
</dbReference>
<dbReference type="PANTHER" id="PTHR45339">
    <property type="entry name" value="HYBRID SIGNAL TRANSDUCTION HISTIDINE KINASE J"/>
    <property type="match status" value="1"/>
</dbReference>
<dbReference type="CDD" id="cd17546">
    <property type="entry name" value="REC_hyHK_CKI1_RcsC-like"/>
    <property type="match status" value="1"/>
</dbReference>
<organism evidence="8 9">
    <name type="scientific">Haliea salexigens</name>
    <dbReference type="NCBI Taxonomy" id="287487"/>
    <lineage>
        <taxon>Bacteria</taxon>
        <taxon>Pseudomonadati</taxon>
        <taxon>Pseudomonadota</taxon>
        <taxon>Gammaproteobacteria</taxon>
        <taxon>Cellvibrionales</taxon>
        <taxon>Halieaceae</taxon>
        <taxon>Haliea</taxon>
    </lineage>
</organism>
<dbReference type="InterPro" id="IPR004358">
    <property type="entry name" value="Sig_transdc_His_kin-like_C"/>
</dbReference>
<dbReference type="PRINTS" id="PR00344">
    <property type="entry name" value="BCTRLSENSOR"/>
</dbReference>
<accession>A0A3C1KRG1</accession>
<feature type="modified residue" description="4-aspartylphosphate" evidence="5">
    <location>
        <position position="648"/>
    </location>
</feature>
<protein>
    <recommendedName>
        <fullName evidence="2">histidine kinase</fullName>
        <ecNumber evidence="2">2.7.13.3</ecNumber>
    </recommendedName>
</protein>
<keyword evidence="3 5" id="KW-0597">Phosphoprotein</keyword>
<proteinExistence type="predicted"/>
<dbReference type="SUPFAM" id="SSF55781">
    <property type="entry name" value="GAF domain-like"/>
    <property type="match status" value="1"/>
</dbReference>
<dbReference type="InterPro" id="IPR011006">
    <property type="entry name" value="CheY-like_superfamily"/>
</dbReference>
<dbReference type="PROSITE" id="PS50109">
    <property type="entry name" value="HIS_KIN"/>
    <property type="match status" value="1"/>
</dbReference>
<dbReference type="SUPFAM" id="SSF55785">
    <property type="entry name" value="PYP-like sensor domain (PAS domain)"/>
    <property type="match status" value="1"/>
</dbReference>
<dbReference type="Pfam" id="PF02518">
    <property type="entry name" value="HATPase_c"/>
    <property type="match status" value="1"/>
</dbReference>
<evidence type="ECO:0000313" key="9">
    <source>
        <dbReference type="Proteomes" id="UP000259273"/>
    </source>
</evidence>
<feature type="domain" description="Response regulatory" evidence="7">
    <location>
        <begin position="599"/>
        <end position="718"/>
    </location>
</feature>
<evidence type="ECO:0000256" key="3">
    <source>
        <dbReference type="ARBA" id="ARBA00022553"/>
    </source>
</evidence>
<evidence type="ECO:0000259" key="7">
    <source>
        <dbReference type="PROSITE" id="PS50110"/>
    </source>
</evidence>
<dbReference type="SUPFAM" id="SSF47384">
    <property type="entry name" value="Homodimeric domain of signal transducing histidine kinase"/>
    <property type="match status" value="1"/>
</dbReference>
<dbReference type="InterPro" id="IPR005467">
    <property type="entry name" value="His_kinase_dom"/>
</dbReference>
<feature type="domain" description="Histidine kinase" evidence="6">
    <location>
        <begin position="340"/>
        <end position="565"/>
    </location>
</feature>
<dbReference type="AlphaFoldDB" id="A0A3C1KRG1"/>
<dbReference type="Gene3D" id="1.10.287.130">
    <property type="match status" value="1"/>
</dbReference>
<comment type="catalytic activity">
    <reaction evidence="1">
        <text>ATP + protein L-histidine = ADP + protein N-phospho-L-histidine.</text>
        <dbReference type="EC" id="2.7.13.3"/>
    </reaction>
</comment>
<dbReference type="SMART" id="SM00448">
    <property type="entry name" value="REC"/>
    <property type="match status" value="1"/>
</dbReference>
<dbReference type="EC" id="2.7.13.3" evidence="2"/>
<evidence type="ECO:0000256" key="5">
    <source>
        <dbReference type="PROSITE-ProRule" id="PRU00169"/>
    </source>
</evidence>
<evidence type="ECO:0000313" key="8">
    <source>
        <dbReference type="EMBL" id="HAN29292.1"/>
    </source>
</evidence>
<dbReference type="Pfam" id="PF00512">
    <property type="entry name" value="HisKA"/>
    <property type="match status" value="1"/>
</dbReference>
<dbReference type="Gene3D" id="3.30.450.40">
    <property type="match status" value="1"/>
</dbReference>